<protein>
    <submittedName>
        <fullName evidence="1">GLPGLI family protein</fullName>
    </submittedName>
</protein>
<dbReference type="EMBL" id="RBLG01000002">
    <property type="protein sequence ID" value="RKS53409.1"/>
    <property type="molecule type" value="Genomic_DNA"/>
</dbReference>
<dbReference type="InterPro" id="IPR005901">
    <property type="entry name" value="GLPGLI"/>
</dbReference>
<evidence type="ECO:0000313" key="2">
    <source>
        <dbReference type="Proteomes" id="UP000276282"/>
    </source>
</evidence>
<dbReference type="AlphaFoldDB" id="A0A495PXA7"/>
<comment type="caution">
    <text evidence="1">The sequence shown here is derived from an EMBL/GenBank/DDBJ whole genome shotgun (WGS) entry which is preliminary data.</text>
</comment>
<reference evidence="1 2" key="1">
    <citation type="submission" date="2018-10" db="EMBL/GenBank/DDBJ databases">
        <title>Genomic Encyclopedia of Archaeal and Bacterial Type Strains, Phase II (KMG-II): from individual species to whole genera.</title>
        <authorList>
            <person name="Goeker M."/>
        </authorList>
    </citation>
    <scope>NUCLEOTIDE SEQUENCE [LARGE SCALE GENOMIC DNA]</scope>
    <source>
        <strain evidence="1 2">DSM 19839</strain>
    </source>
</reference>
<keyword evidence="2" id="KW-1185">Reference proteome</keyword>
<name>A0A495PXA7_9FLAO</name>
<accession>A0A495PXA7</accession>
<dbReference type="OrthoDB" id="1440774at2"/>
<dbReference type="NCBIfam" id="TIGR01200">
    <property type="entry name" value="GLPGLI"/>
    <property type="match status" value="1"/>
</dbReference>
<dbReference type="Proteomes" id="UP000276282">
    <property type="component" value="Unassembled WGS sequence"/>
</dbReference>
<dbReference type="RefSeq" id="WP_121345505.1">
    <property type="nucleotide sequence ID" value="NZ_RBLG01000002.1"/>
</dbReference>
<proteinExistence type="predicted"/>
<evidence type="ECO:0000313" key="1">
    <source>
        <dbReference type="EMBL" id="RKS53409.1"/>
    </source>
</evidence>
<organism evidence="1 2">
    <name type="scientific">Gillisia mitskevichiae</name>
    <dbReference type="NCBI Taxonomy" id="270921"/>
    <lineage>
        <taxon>Bacteria</taxon>
        <taxon>Pseudomonadati</taxon>
        <taxon>Bacteroidota</taxon>
        <taxon>Flavobacteriia</taxon>
        <taxon>Flavobacteriales</taxon>
        <taxon>Flavobacteriaceae</taxon>
        <taxon>Gillisia</taxon>
    </lineage>
</organism>
<dbReference type="Pfam" id="PF09697">
    <property type="entry name" value="Porph_ging"/>
    <property type="match status" value="1"/>
</dbReference>
<gene>
    <name evidence="1" type="ORF">BC962_1659</name>
</gene>
<sequence>MKNLLIITCFLYTLGISSQTISKEFSLKFKATYLLKFKTDTTNLSDQKHEELLLLIGDSQSKFISKARIIRDSIMRETIKNQTSSGSINLMGLDLPKTNIAETVYKNREQNQIITTEKKGKDDYLYTEELKQLDWRILPETKVVAGYKVQKAKTYFAGRNYIAWFTEELPISEGPYKFSGLPGLIIQIQDAQNHYNYQLIKWENINKDELVENKDYTNNYVVIEKEEFFKFKKEYYENFFQRAEARGITLMLSPQDKKRIKNKFKNQNNPIELE</sequence>